<sequence length="343" mass="39313">MEEKGVEVTVVAFTTIYDAFFVHIAFNMEGDFEEFDVKIGEATWDRTRRGAVIHVVGYVVDGKYLKDTRRDSVEEQVAKSLYILGHNARNCSLSAFFMRSGETMSRHFHRFLNAIIKMEDQFLKQPNGSEEVSPEVRGDSRFVPYFKDCISALVGTHIRVNVVGPIAYRFQGRKGWEGSASDSRVFKNALSREDKLIISQGKYYLGDAGYMLKTSLITPYRAQMVKKNKSSDGKASTSLRWTLHMDKVFLDALIAKDINGNRVDGQFISKAYENVVKECTEKLNHPFTKEHLKNRLKTIKSNFNDVYDLFNASGWGWNEETELFENVDEVWDNLIEGDIHYTT</sequence>
<evidence type="ECO:0000259" key="1">
    <source>
        <dbReference type="Pfam" id="PF12776"/>
    </source>
</evidence>
<dbReference type="Pfam" id="PF12776">
    <property type="entry name" value="Myb_DNA-bind_3"/>
    <property type="match status" value="1"/>
</dbReference>
<dbReference type="PANTHER" id="PTHR46929:SF4">
    <property type="entry name" value="MYB_SANT-LIKE DOMAIN-CONTAINING PROTEIN"/>
    <property type="match status" value="1"/>
</dbReference>
<dbReference type="Pfam" id="PF26138">
    <property type="entry name" value="DUF8040"/>
    <property type="match status" value="1"/>
</dbReference>
<dbReference type="AlphaFoldDB" id="A0A803N437"/>
<protein>
    <recommendedName>
        <fullName evidence="5">Myb/SANT-like domain-containing protein</fullName>
    </recommendedName>
</protein>
<evidence type="ECO:0000313" key="3">
    <source>
        <dbReference type="EnsemblPlants" id="AUR62040108-RA:cds"/>
    </source>
</evidence>
<proteinExistence type="predicted"/>
<dbReference type="InterPro" id="IPR024752">
    <property type="entry name" value="Myb/SANT-like_dom"/>
</dbReference>
<dbReference type="PANTHER" id="PTHR46929">
    <property type="entry name" value="EXPRESSED PROTEIN"/>
    <property type="match status" value="1"/>
</dbReference>
<accession>A0A803N437</accession>
<evidence type="ECO:0000313" key="4">
    <source>
        <dbReference type="Proteomes" id="UP000596660"/>
    </source>
</evidence>
<reference evidence="3" key="1">
    <citation type="journal article" date="2017" name="Nature">
        <title>The genome of Chenopodium quinoa.</title>
        <authorList>
            <person name="Jarvis D.E."/>
            <person name="Ho Y.S."/>
            <person name="Lightfoot D.J."/>
            <person name="Schmoeckel S.M."/>
            <person name="Li B."/>
            <person name="Borm T.J.A."/>
            <person name="Ohyanagi H."/>
            <person name="Mineta K."/>
            <person name="Michell C.T."/>
            <person name="Saber N."/>
            <person name="Kharbatia N.M."/>
            <person name="Rupper R.R."/>
            <person name="Sharp A.R."/>
            <person name="Dally N."/>
            <person name="Boughton B.A."/>
            <person name="Woo Y.H."/>
            <person name="Gao G."/>
            <person name="Schijlen E.G.W.M."/>
            <person name="Guo X."/>
            <person name="Momin A.A."/>
            <person name="Negrao S."/>
            <person name="Al-Babili S."/>
            <person name="Gehring C."/>
            <person name="Roessner U."/>
            <person name="Jung C."/>
            <person name="Murphy K."/>
            <person name="Arold S.T."/>
            <person name="Gojobori T."/>
            <person name="van der Linden C.G."/>
            <person name="van Loo E.N."/>
            <person name="Jellen E.N."/>
            <person name="Maughan P.J."/>
            <person name="Tester M."/>
        </authorList>
    </citation>
    <scope>NUCLEOTIDE SEQUENCE [LARGE SCALE GENOMIC DNA]</scope>
    <source>
        <strain evidence="3">cv. PI 614886</strain>
    </source>
</reference>
<keyword evidence="4" id="KW-1185">Reference proteome</keyword>
<dbReference type="EnsemblPlants" id="AUR62040108-RA">
    <property type="protein sequence ID" value="AUR62040108-RA:cds"/>
    <property type="gene ID" value="AUR62040108"/>
</dbReference>
<name>A0A803N437_CHEQI</name>
<evidence type="ECO:0000259" key="2">
    <source>
        <dbReference type="Pfam" id="PF26138"/>
    </source>
</evidence>
<dbReference type="Proteomes" id="UP000596660">
    <property type="component" value="Unplaced"/>
</dbReference>
<feature type="domain" description="DUF8040" evidence="2">
    <location>
        <begin position="60"/>
        <end position="117"/>
    </location>
</feature>
<feature type="domain" description="Myb/SANT-like" evidence="1">
    <location>
        <begin position="240"/>
        <end position="333"/>
    </location>
</feature>
<organism evidence="3 4">
    <name type="scientific">Chenopodium quinoa</name>
    <name type="common">Quinoa</name>
    <dbReference type="NCBI Taxonomy" id="63459"/>
    <lineage>
        <taxon>Eukaryota</taxon>
        <taxon>Viridiplantae</taxon>
        <taxon>Streptophyta</taxon>
        <taxon>Embryophyta</taxon>
        <taxon>Tracheophyta</taxon>
        <taxon>Spermatophyta</taxon>
        <taxon>Magnoliopsida</taxon>
        <taxon>eudicotyledons</taxon>
        <taxon>Gunneridae</taxon>
        <taxon>Pentapetalae</taxon>
        <taxon>Caryophyllales</taxon>
        <taxon>Chenopodiaceae</taxon>
        <taxon>Chenopodioideae</taxon>
        <taxon>Atripliceae</taxon>
        <taxon>Chenopodium</taxon>
    </lineage>
</organism>
<dbReference type="InterPro" id="IPR058353">
    <property type="entry name" value="DUF8040"/>
</dbReference>
<dbReference type="Gramene" id="AUR62040108-RA">
    <property type="protein sequence ID" value="AUR62040108-RA:cds"/>
    <property type="gene ID" value="AUR62040108"/>
</dbReference>
<reference evidence="3" key="2">
    <citation type="submission" date="2021-03" db="UniProtKB">
        <authorList>
            <consortium name="EnsemblPlants"/>
        </authorList>
    </citation>
    <scope>IDENTIFICATION</scope>
</reference>
<evidence type="ECO:0008006" key="5">
    <source>
        <dbReference type="Google" id="ProtNLM"/>
    </source>
</evidence>